<proteinExistence type="predicted"/>
<sequence length="120" mass="13611">MNPTERNSRGDACPWDSGKLGEDEAHVVVSSAEEERAVEDALGLQMISIRLQKTLLRDLKTIADHHGIGYQPMIRDLLNRFARSELEQILEARLKELKASQENSVTQPVEDFLERERNVG</sequence>
<organism evidence="2 3">
    <name type="scientific">Lysobacter stagni</name>
    <dbReference type="NCBI Taxonomy" id="3045172"/>
    <lineage>
        <taxon>Bacteria</taxon>
        <taxon>Pseudomonadati</taxon>
        <taxon>Pseudomonadota</taxon>
        <taxon>Gammaproteobacteria</taxon>
        <taxon>Lysobacterales</taxon>
        <taxon>Lysobacteraceae</taxon>
        <taxon>Lysobacter</taxon>
    </lineage>
</organism>
<accession>A0ABT6XII6</accession>
<keyword evidence="3" id="KW-1185">Reference proteome</keyword>
<feature type="region of interest" description="Disordered" evidence="1">
    <location>
        <begin position="100"/>
        <end position="120"/>
    </location>
</feature>
<protein>
    <recommendedName>
        <fullName evidence="4">Ribbon-helix-helix protein, CopG family</fullName>
    </recommendedName>
</protein>
<gene>
    <name evidence="2" type="ORF">QLQ15_13220</name>
</gene>
<evidence type="ECO:0000256" key="1">
    <source>
        <dbReference type="SAM" id="MobiDB-lite"/>
    </source>
</evidence>
<dbReference type="Proteomes" id="UP001321580">
    <property type="component" value="Unassembled WGS sequence"/>
</dbReference>
<evidence type="ECO:0008006" key="4">
    <source>
        <dbReference type="Google" id="ProtNLM"/>
    </source>
</evidence>
<evidence type="ECO:0000313" key="2">
    <source>
        <dbReference type="EMBL" id="MDI9239866.1"/>
    </source>
</evidence>
<comment type="caution">
    <text evidence="2">The sequence shown here is derived from an EMBL/GenBank/DDBJ whole genome shotgun (WGS) entry which is preliminary data.</text>
</comment>
<dbReference type="RefSeq" id="WP_283213230.1">
    <property type="nucleotide sequence ID" value="NZ_JASGBI010000001.1"/>
</dbReference>
<reference evidence="2 3" key="1">
    <citation type="submission" date="2023-05" db="EMBL/GenBank/DDBJ databases">
        <title>Lysobacter sp. strain LF1 Genome sequencing and assembly.</title>
        <authorList>
            <person name="Jung Y."/>
        </authorList>
    </citation>
    <scope>NUCLEOTIDE SEQUENCE [LARGE SCALE GENOMIC DNA]</scope>
    <source>
        <strain evidence="2 3">LF1</strain>
    </source>
</reference>
<name>A0ABT6XII6_9GAMM</name>
<dbReference type="EMBL" id="JASGBI010000001">
    <property type="protein sequence ID" value="MDI9239866.1"/>
    <property type="molecule type" value="Genomic_DNA"/>
</dbReference>
<evidence type="ECO:0000313" key="3">
    <source>
        <dbReference type="Proteomes" id="UP001321580"/>
    </source>
</evidence>